<dbReference type="Proteomes" id="UP000092650">
    <property type="component" value="Chromosome"/>
</dbReference>
<organism evidence="1 2">
    <name type="scientific">Planococcus plakortidis</name>
    <dbReference type="NCBI Taxonomy" id="1038856"/>
    <lineage>
        <taxon>Bacteria</taxon>
        <taxon>Bacillati</taxon>
        <taxon>Bacillota</taxon>
        <taxon>Bacilli</taxon>
        <taxon>Bacillales</taxon>
        <taxon>Caryophanaceae</taxon>
        <taxon>Planococcus</taxon>
    </lineage>
</organism>
<dbReference type="AlphaFoldDB" id="A0A1C7EBP8"/>
<sequence length="67" mass="7894">MRIYRTDGNIDHLMLRSMSNADITIVGFNVKEYYHDIELSQEQKAALKNVLNPCFVQVAKYKYRLLN</sequence>
<name>A0A1C7EBP8_9BACL</name>
<dbReference type="STRING" id="1038856.BBI15_15165"/>
<proteinExistence type="predicted"/>
<dbReference type="KEGG" id="ppla:BBI15_15165"/>
<evidence type="ECO:0000313" key="1">
    <source>
        <dbReference type="EMBL" id="ANU21423.1"/>
    </source>
</evidence>
<keyword evidence="2" id="KW-1185">Reference proteome</keyword>
<protein>
    <submittedName>
        <fullName evidence="1">Uncharacterized protein</fullName>
    </submittedName>
</protein>
<dbReference type="EMBL" id="CP016539">
    <property type="protein sequence ID" value="ANU21423.1"/>
    <property type="molecule type" value="Genomic_DNA"/>
</dbReference>
<evidence type="ECO:0000313" key="2">
    <source>
        <dbReference type="Proteomes" id="UP000092650"/>
    </source>
</evidence>
<accession>A0A1C7EBP8</accession>
<gene>
    <name evidence="1" type="ORF">BBI15_15165</name>
</gene>
<reference evidence="1" key="1">
    <citation type="submission" date="2016-10" db="EMBL/GenBank/DDBJ databases">
        <authorList>
            <person name="See-Too W.S."/>
        </authorList>
    </citation>
    <scope>NUCLEOTIDE SEQUENCE [LARGE SCALE GENOMIC DNA]</scope>
    <source>
        <strain evidence="1">DSM 23997</strain>
    </source>
</reference>